<evidence type="ECO:0000313" key="4">
    <source>
        <dbReference type="Proteomes" id="UP000627166"/>
    </source>
</evidence>
<feature type="transmembrane region" description="Helical" evidence="1">
    <location>
        <begin position="273"/>
        <end position="299"/>
    </location>
</feature>
<dbReference type="Pfam" id="PF03009">
    <property type="entry name" value="GDPD"/>
    <property type="match status" value="1"/>
</dbReference>
<dbReference type="PROSITE" id="PS51704">
    <property type="entry name" value="GP_PDE"/>
    <property type="match status" value="1"/>
</dbReference>
<feature type="transmembrane region" description="Helical" evidence="1">
    <location>
        <begin position="129"/>
        <end position="158"/>
    </location>
</feature>
<evidence type="ECO:0000313" key="3">
    <source>
        <dbReference type="EMBL" id="MBD8048365.1"/>
    </source>
</evidence>
<keyword evidence="4" id="KW-1185">Reference proteome</keyword>
<dbReference type="Proteomes" id="UP000627166">
    <property type="component" value="Unassembled WGS sequence"/>
</dbReference>
<evidence type="ECO:0000256" key="1">
    <source>
        <dbReference type="SAM" id="Phobius"/>
    </source>
</evidence>
<feature type="transmembrane region" description="Helical" evidence="1">
    <location>
        <begin position="178"/>
        <end position="207"/>
    </location>
</feature>
<keyword evidence="1" id="KW-0472">Membrane</keyword>
<accession>A0ABR8YVU8</accession>
<dbReference type="PANTHER" id="PTHR46211:SF8">
    <property type="entry name" value="PHOSPHODIESTERASE"/>
    <property type="match status" value="1"/>
</dbReference>
<dbReference type="Gene3D" id="3.20.20.190">
    <property type="entry name" value="Phosphatidylinositol (PI) phosphodiesterase"/>
    <property type="match status" value="1"/>
</dbReference>
<dbReference type="EMBL" id="JACSQB010000132">
    <property type="protein sequence ID" value="MBD8048365.1"/>
    <property type="molecule type" value="Genomic_DNA"/>
</dbReference>
<reference evidence="3 4" key="1">
    <citation type="submission" date="2020-08" db="EMBL/GenBank/DDBJ databases">
        <title>A Genomic Blueprint of the Chicken Gut Microbiome.</title>
        <authorList>
            <person name="Gilroy R."/>
            <person name="Ravi A."/>
            <person name="Getino M."/>
            <person name="Pursley I."/>
            <person name="Horton D.L."/>
            <person name="Alikhan N.-F."/>
            <person name="Baker D."/>
            <person name="Gharbi K."/>
            <person name="Hall N."/>
            <person name="Watson M."/>
            <person name="Adriaenssens E.M."/>
            <person name="Foster-Nyarko E."/>
            <person name="Jarju S."/>
            <person name="Secka A."/>
            <person name="Antonio M."/>
            <person name="Oren A."/>
            <person name="Chaudhuri R."/>
            <person name="La Ragione R.M."/>
            <person name="Hildebrand F."/>
            <person name="Pallen M.J."/>
        </authorList>
    </citation>
    <scope>NUCLEOTIDE SEQUENCE [LARGE SCALE GENOMIC DNA]</scope>
    <source>
        <strain evidence="3 4">N37</strain>
    </source>
</reference>
<dbReference type="PANTHER" id="PTHR46211">
    <property type="entry name" value="GLYCEROPHOSPHORYL DIESTER PHOSPHODIESTERASE"/>
    <property type="match status" value="1"/>
</dbReference>
<proteinExistence type="predicted"/>
<feature type="transmembrane region" description="Helical" evidence="1">
    <location>
        <begin position="228"/>
        <end position="261"/>
    </location>
</feature>
<protein>
    <submittedName>
        <fullName evidence="3">Glycerophosphodiester phosphodiesterase</fullName>
    </submittedName>
</protein>
<dbReference type="CDD" id="cd08579">
    <property type="entry name" value="GDPD_memb_like"/>
    <property type="match status" value="1"/>
</dbReference>
<dbReference type="SUPFAM" id="SSF51695">
    <property type="entry name" value="PLC-like phosphodiesterases"/>
    <property type="match status" value="1"/>
</dbReference>
<organism evidence="3 4">
    <name type="scientific">Clostridium faecium</name>
    <dbReference type="NCBI Taxonomy" id="2762223"/>
    <lineage>
        <taxon>Bacteria</taxon>
        <taxon>Bacillati</taxon>
        <taxon>Bacillota</taxon>
        <taxon>Clostridia</taxon>
        <taxon>Eubacteriales</taxon>
        <taxon>Clostridiaceae</taxon>
        <taxon>Clostridium</taxon>
    </lineage>
</organism>
<feature type="domain" description="GP-PDE" evidence="2">
    <location>
        <begin position="369"/>
        <end position="595"/>
    </location>
</feature>
<feature type="transmembrane region" description="Helical" evidence="1">
    <location>
        <begin position="78"/>
        <end position="108"/>
    </location>
</feature>
<gene>
    <name evidence="3" type="ORF">H9637_15195</name>
</gene>
<dbReference type="InterPro" id="IPR017946">
    <property type="entry name" value="PLC-like_Pdiesterase_TIM-brl"/>
</dbReference>
<comment type="caution">
    <text evidence="3">The sequence shown here is derived from an EMBL/GenBank/DDBJ whole genome shotgun (WGS) entry which is preliminary data.</text>
</comment>
<dbReference type="InterPro" id="IPR030395">
    <property type="entry name" value="GP_PDE_dom"/>
</dbReference>
<dbReference type="InterPro" id="IPR018476">
    <property type="entry name" value="GlyceroP-diester-Pdiesterase_M"/>
</dbReference>
<feature type="transmembrane region" description="Helical" evidence="1">
    <location>
        <begin position="339"/>
        <end position="359"/>
    </location>
</feature>
<dbReference type="Pfam" id="PF10110">
    <property type="entry name" value="GPDPase_memb"/>
    <property type="match status" value="1"/>
</dbReference>
<sequence>MKSKKKIRKTSVFKIFLHSYNRLMFTYWENFIFETIYKLLAMVVFIPMISMIFNRLLSLAGFKAITNNELLRFALSRYGFLTIVILLPIAIILIFLEFSTLIIISYYSNKGERVLIGDAFAKSLSYLPYIFKYGILGISTYLLLLVPLLNIGIGSTLLPSIEIPNFISEELFKTTTGIISYTITFIIIIYLNIRWIYALHIVVLEGNKNFKTAAKKSSKMVRGNYFKIALRVLVSIFIYVLFMILLISLLAFILILISILLSNIVAEESMISSVIISIFFMLVVIAFYISTSIITPFYINLITKLYLDRCDRNEINIEKKNIKIANGTKRSFLVKHKKSFVVFLLLPFIIISFILPITVDSFEGNYTNLVIMAHRGSSSQGVENTLEAVAGAIKEKADYAEIDVIQTKDNELVVTHDFNLKRLGKVNANISDLTLNEIRNVTLKQGDFTGKISTLDEIIKFSKGKIKLNIEVKLHGKETDFVNTFIKTIKDNEFIDQCVVQSTNFPILKEIKKAEPKLKVGYIIYAGVPKVEFIEADFLTIEESLITDKMIHTSRVLNKPIYVWTVNSKSSMEDFYLLGVDGIITDYVPTAKEVVAEMKEK</sequence>
<feature type="transmembrane region" description="Helical" evidence="1">
    <location>
        <begin position="39"/>
        <end position="58"/>
    </location>
</feature>
<evidence type="ECO:0000259" key="2">
    <source>
        <dbReference type="PROSITE" id="PS51704"/>
    </source>
</evidence>
<name>A0ABR8YVU8_9CLOT</name>
<keyword evidence="1" id="KW-1133">Transmembrane helix</keyword>
<dbReference type="RefSeq" id="WP_191741315.1">
    <property type="nucleotide sequence ID" value="NZ_JACSQB010000132.1"/>
</dbReference>
<keyword evidence="1" id="KW-0812">Transmembrane</keyword>